<gene>
    <name evidence="1" type="ORF">FB45DRAFT_898853</name>
</gene>
<dbReference type="AlphaFoldDB" id="A0AAD7FVG5"/>
<protein>
    <recommendedName>
        <fullName evidence="3">F-box domain-containing protein</fullName>
    </recommendedName>
</protein>
<organism evidence="1 2">
    <name type="scientific">Roridomyces roridus</name>
    <dbReference type="NCBI Taxonomy" id="1738132"/>
    <lineage>
        <taxon>Eukaryota</taxon>
        <taxon>Fungi</taxon>
        <taxon>Dikarya</taxon>
        <taxon>Basidiomycota</taxon>
        <taxon>Agaricomycotina</taxon>
        <taxon>Agaricomycetes</taxon>
        <taxon>Agaricomycetidae</taxon>
        <taxon>Agaricales</taxon>
        <taxon>Marasmiineae</taxon>
        <taxon>Mycenaceae</taxon>
        <taxon>Roridomyces</taxon>
    </lineage>
</organism>
<comment type="caution">
    <text evidence="1">The sequence shown here is derived from an EMBL/GenBank/DDBJ whole genome shotgun (WGS) entry which is preliminary data.</text>
</comment>
<proteinExistence type="predicted"/>
<evidence type="ECO:0008006" key="3">
    <source>
        <dbReference type="Google" id="ProtNLM"/>
    </source>
</evidence>
<dbReference type="Proteomes" id="UP001221142">
    <property type="component" value="Unassembled WGS sequence"/>
</dbReference>
<name>A0AAD7FVG5_9AGAR</name>
<dbReference type="SUPFAM" id="SSF52047">
    <property type="entry name" value="RNI-like"/>
    <property type="match status" value="1"/>
</dbReference>
<dbReference type="InterPro" id="IPR032675">
    <property type="entry name" value="LRR_dom_sf"/>
</dbReference>
<evidence type="ECO:0000313" key="2">
    <source>
        <dbReference type="Proteomes" id="UP001221142"/>
    </source>
</evidence>
<reference evidence="1" key="1">
    <citation type="submission" date="2023-03" db="EMBL/GenBank/DDBJ databases">
        <title>Massive genome expansion in bonnet fungi (Mycena s.s.) driven by repeated elements and novel gene families across ecological guilds.</title>
        <authorList>
            <consortium name="Lawrence Berkeley National Laboratory"/>
            <person name="Harder C.B."/>
            <person name="Miyauchi S."/>
            <person name="Viragh M."/>
            <person name="Kuo A."/>
            <person name="Thoen E."/>
            <person name="Andreopoulos B."/>
            <person name="Lu D."/>
            <person name="Skrede I."/>
            <person name="Drula E."/>
            <person name="Henrissat B."/>
            <person name="Morin E."/>
            <person name="Kohler A."/>
            <person name="Barry K."/>
            <person name="LaButti K."/>
            <person name="Morin E."/>
            <person name="Salamov A."/>
            <person name="Lipzen A."/>
            <person name="Mereny Z."/>
            <person name="Hegedus B."/>
            <person name="Baldrian P."/>
            <person name="Stursova M."/>
            <person name="Weitz H."/>
            <person name="Taylor A."/>
            <person name="Grigoriev I.V."/>
            <person name="Nagy L.G."/>
            <person name="Martin F."/>
            <person name="Kauserud H."/>
        </authorList>
    </citation>
    <scope>NUCLEOTIDE SEQUENCE</scope>
    <source>
        <strain evidence="1">9284</strain>
    </source>
</reference>
<evidence type="ECO:0000313" key="1">
    <source>
        <dbReference type="EMBL" id="KAJ7644867.1"/>
    </source>
</evidence>
<sequence length="491" mass="56155">MGAATEIPVELWLKILDGLPASTMRAVYNTHRFFRPVCAPFLHSHFLFRPYYRARPTSSIRLPLDEKVSDSLERLAFWTSDKIAPLVRSCHVEPWPTADDAKTDAAIFPTAEPLTLLDPFYKRLGSFTNMVTLEARLLHFTPEGVEGVCALPNLKKLRLVSCTAAWSADESHPYSLSVTHLSIDSRLDFSTELVGGFESWLSLLRPECIESLKLPWNREVAIERMQPIATFSKLRKLRIRMDASTIDQSFIDFLLSTRVEDLDLRGPGTLPFDRDITIPTPFMPRLKAYSGPISTMRLFLKCPNLVRLTAEGNVEIFRERLLQLSAPPNVTSLSLILSFYDLSHVVEVISFFPHLTELRITITDSRYNSDYLTQLVNHLPNIAISSTLKRLAVTLRDVPRFSVQYPKFDYAPARRRLLQHHPVLETVWFSHAQHYYSWRLLGPAAEGGEREKEEKARNVQICVCRRSVCVCLHVKKKVDVDGIFERFWGKG</sequence>
<dbReference type="Gene3D" id="3.80.10.10">
    <property type="entry name" value="Ribonuclease Inhibitor"/>
    <property type="match status" value="1"/>
</dbReference>
<dbReference type="EMBL" id="JARKIF010000003">
    <property type="protein sequence ID" value="KAJ7644867.1"/>
    <property type="molecule type" value="Genomic_DNA"/>
</dbReference>
<keyword evidence="2" id="KW-1185">Reference proteome</keyword>
<accession>A0AAD7FVG5</accession>